<protein>
    <submittedName>
        <fullName evidence="1">Uncharacterized protein</fullName>
    </submittedName>
</protein>
<dbReference type="Proteomes" id="UP000008522">
    <property type="component" value="Chromosome"/>
</dbReference>
<dbReference type="KEGG" id="bip:Bint_1978"/>
<sequence length="54" mass="6360">MNVFYNLYSDNKNSFYYCYKNNKNLNAIINANFKAINEQFKLTKEVVSLLKASL</sequence>
<dbReference type="AlphaFoldDB" id="G0EKK8"/>
<accession>G0EKK8</accession>
<reference evidence="1 2" key="1">
    <citation type="journal article" date="2011" name="BMC Genomics">
        <title>Complete genome sequence of Brachyspira intermedia reveals unique genomic features in Brachyspira species and phage-mediated horizontal gene transfer.</title>
        <authorList>
            <person name="Hafstrom T."/>
            <person name="Jansson D.S."/>
            <person name="Segerman B."/>
        </authorList>
    </citation>
    <scope>NUCLEOTIDE SEQUENCE [LARGE SCALE GENOMIC DNA]</scope>
    <source>
        <strain evidence="2">ATCC 51140 / PWS/A</strain>
    </source>
</reference>
<evidence type="ECO:0000313" key="1">
    <source>
        <dbReference type="EMBL" id="AEM22594.1"/>
    </source>
</evidence>
<organism evidence="1 2">
    <name type="scientific">Brachyspira intermedia (strain ATCC 51140 / PWS/A)</name>
    <name type="common">Serpulina intermedia</name>
    <dbReference type="NCBI Taxonomy" id="1045858"/>
    <lineage>
        <taxon>Bacteria</taxon>
        <taxon>Pseudomonadati</taxon>
        <taxon>Spirochaetota</taxon>
        <taxon>Spirochaetia</taxon>
        <taxon>Brachyspirales</taxon>
        <taxon>Brachyspiraceae</taxon>
        <taxon>Brachyspira</taxon>
    </lineage>
</organism>
<gene>
    <name evidence="1" type="ordered locus">Bint_1978</name>
</gene>
<proteinExistence type="predicted"/>
<dbReference type="PATRIC" id="fig|1045858.4.peg.1981"/>
<dbReference type="EMBL" id="CP002874">
    <property type="protein sequence ID" value="AEM22594.1"/>
    <property type="molecule type" value="Genomic_DNA"/>
</dbReference>
<keyword evidence="2" id="KW-1185">Reference proteome</keyword>
<evidence type="ECO:0000313" key="2">
    <source>
        <dbReference type="Proteomes" id="UP000008522"/>
    </source>
</evidence>
<dbReference type="HOGENOM" id="CLU_3041019_0_0_12"/>
<name>G0EKK8_BRAIP</name>